<dbReference type="InterPro" id="IPR023696">
    <property type="entry name" value="Ureohydrolase_dom_sf"/>
</dbReference>
<dbReference type="PRINTS" id="PR01270">
    <property type="entry name" value="HDASUPER"/>
</dbReference>
<comment type="caution">
    <text evidence="3">The sequence shown here is derived from an EMBL/GenBank/DDBJ whole genome shotgun (WGS) entry which is preliminary data.</text>
</comment>
<evidence type="ECO:0000256" key="1">
    <source>
        <dbReference type="ARBA" id="ARBA00005947"/>
    </source>
</evidence>
<sequence>MSKTGYYSHSLFRKHEMGPGHPECPERLSAIEDRLLISGVFDALERIDAPQATWEDIELAHDRMYVASLRGLTERLLEEQQAGGPDYAQIDTDTSINAFTFDAARHSAGAALAATDAVLSGELENAFCAIRPPGHHACRDKAMGFCFFNNVAIAALHAVNRRNLERVAVIDFDVHHGNGTENILAGDDRVLMVSFFQHPFYPYSGDKEPASNMLNVPMPAYTKGMEVREMIEMMWLPRLEAFKPEMIFISAGFDAHREDDMGQMGLTENDYTWITEKIKDVARRFSKGRIVSCLEGGYMMSPLARSVEAHLRVLADV</sequence>
<dbReference type="Pfam" id="PF00850">
    <property type="entry name" value="Hist_deacetyl"/>
    <property type="match status" value="1"/>
</dbReference>
<reference evidence="3" key="1">
    <citation type="submission" date="2021-03" db="EMBL/GenBank/DDBJ databases">
        <title>Comamonas denitrificans.</title>
        <authorList>
            <person name="Finster K."/>
        </authorList>
    </citation>
    <scope>NUCLEOTIDE SEQUENCE</scope>
    <source>
        <strain evidence="3">MM2021_4</strain>
    </source>
</reference>
<keyword evidence="4" id="KW-1185">Reference proteome</keyword>
<evidence type="ECO:0000259" key="2">
    <source>
        <dbReference type="Pfam" id="PF00850"/>
    </source>
</evidence>
<gene>
    <name evidence="3" type="ORF">J1777_12545</name>
</gene>
<dbReference type="Proteomes" id="UP000664731">
    <property type="component" value="Unassembled WGS sequence"/>
</dbReference>
<organism evidence="3 4">
    <name type="scientific">Comamonas denitrificans</name>
    <dbReference type="NCBI Taxonomy" id="117506"/>
    <lineage>
        <taxon>Bacteria</taxon>
        <taxon>Pseudomonadati</taxon>
        <taxon>Pseudomonadota</taxon>
        <taxon>Betaproteobacteria</taxon>
        <taxon>Burkholderiales</taxon>
        <taxon>Comamonadaceae</taxon>
        <taxon>Comamonas</taxon>
    </lineage>
</organism>
<accession>A0A939GX33</accession>
<name>A0A939GX33_9BURK</name>
<dbReference type="PANTHER" id="PTHR10625:SF10">
    <property type="entry name" value="HISTONE DEACETYLASE HDAC1"/>
    <property type="match status" value="1"/>
</dbReference>
<dbReference type="EMBL" id="JAFNME010000035">
    <property type="protein sequence ID" value="MBO1250647.1"/>
    <property type="molecule type" value="Genomic_DNA"/>
</dbReference>
<evidence type="ECO:0000313" key="4">
    <source>
        <dbReference type="Proteomes" id="UP000664731"/>
    </source>
</evidence>
<dbReference type="InterPro" id="IPR037138">
    <property type="entry name" value="His_deacetylse_dom_sf"/>
</dbReference>
<dbReference type="AlphaFoldDB" id="A0A939GX33"/>
<evidence type="ECO:0000313" key="3">
    <source>
        <dbReference type="EMBL" id="MBO1250647.1"/>
    </source>
</evidence>
<dbReference type="RefSeq" id="WP_207576038.1">
    <property type="nucleotide sequence ID" value="NZ_JAFNME010000035.1"/>
</dbReference>
<proteinExistence type="inferred from homology"/>
<dbReference type="Gene3D" id="3.40.800.20">
    <property type="entry name" value="Histone deacetylase domain"/>
    <property type="match status" value="1"/>
</dbReference>
<dbReference type="GO" id="GO:0004407">
    <property type="term" value="F:histone deacetylase activity"/>
    <property type="evidence" value="ECO:0007669"/>
    <property type="project" value="TreeGrafter"/>
</dbReference>
<dbReference type="SUPFAM" id="SSF52768">
    <property type="entry name" value="Arginase/deacetylase"/>
    <property type="match status" value="1"/>
</dbReference>
<comment type="similarity">
    <text evidence="1">Belongs to the histone deacetylase family.</text>
</comment>
<feature type="domain" description="Histone deacetylase" evidence="2">
    <location>
        <begin position="21"/>
        <end position="314"/>
    </location>
</feature>
<dbReference type="PANTHER" id="PTHR10625">
    <property type="entry name" value="HISTONE DEACETYLASE HDAC1-RELATED"/>
    <property type="match status" value="1"/>
</dbReference>
<dbReference type="CDD" id="cd11599">
    <property type="entry name" value="HDAC_classII_2"/>
    <property type="match status" value="1"/>
</dbReference>
<dbReference type="InterPro" id="IPR023801">
    <property type="entry name" value="His_deacetylse_dom"/>
</dbReference>
<dbReference type="GO" id="GO:0040029">
    <property type="term" value="P:epigenetic regulation of gene expression"/>
    <property type="evidence" value="ECO:0007669"/>
    <property type="project" value="TreeGrafter"/>
</dbReference>
<protein>
    <submittedName>
        <fullName evidence="3">Histone deacetylase family protein</fullName>
    </submittedName>
</protein>
<dbReference type="InterPro" id="IPR000286">
    <property type="entry name" value="HDACs"/>
</dbReference>